<feature type="domain" description="3-hydroxyacyl-CoA dehydrogenase C-terminal" evidence="15">
    <location>
        <begin position="476"/>
        <end position="568"/>
    </location>
</feature>
<keyword evidence="9" id="KW-0576">Peroxisome</keyword>
<keyword evidence="8" id="KW-0443">Lipid metabolism</keyword>
<dbReference type="SUPFAM" id="SSF48179">
    <property type="entry name" value="6-phosphogluconate dehydrogenase C-terminal domain-like"/>
    <property type="match status" value="2"/>
</dbReference>
<dbReference type="InterPro" id="IPR006176">
    <property type="entry name" value="3-OHacyl-CoA_DH_NAD-bd"/>
</dbReference>
<keyword evidence="12" id="KW-0511">Multifunctional enzyme</keyword>
<dbReference type="EMBL" id="JBHTJV010000003">
    <property type="protein sequence ID" value="MFD0916107.1"/>
    <property type="molecule type" value="Genomic_DNA"/>
</dbReference>
<dbReference type="InterPro" id="IPR018376">
    <property type="entry name" value="Enoyl-CoA_hyd/isom_CS"/>
</dbReference>
<evidence type="ECO:0000256" key="1">
    <source>
        <dbReference type="ARBA" id="ARBA00004275"/>
    </source>
</evidence>
<evidence type="ECO:0000256" key="5">
    <source>
        <dbReference type="ARBA" id="ARBA00022963"/>
    </source>
</evidence>
<comment type="similarity">
    <text evidence="3">In the N-terminal section; belongs to the enoyl-CoA hydratase/isomerase family.</text>
</comment>
<evidence type="ECO:0000259" key="15">
    <source>
        <dbReference type="Pfam" id="PF00725"/>
    </source>
</evidence>
<keyword evidence="4" id="KW-0276">Fatty acid metabolism</keyword>
<proteinExistence type="inferred from homology"/>
<evidence type="ECO:0000256" key="7">
    <source>
        <dbReference type="ARBA" id="ARBA00023027"/>
    </source>
</evidence>
<feature type="domain" description="3-hydroxyacyl-CoA dehydrogenase C-terminal" evidence="15">
    <location>
        <begin position="604"/>
        <end position="689"/>
    </location>
</feature>
<keyword evidence="5" id="KW-0442">Lipid degradation</keyword>
<comment type="similarity">
    <text evidence="14">Belongs to the enoyl-CoA hydratase/isomerase family.</text>
</comment>
<protein>
    <submittedName>
        <fullName evidence="17">3-hydroxyacyl-CoA dehydrogenase NAD-binding domain-containing protein</fullName>
    </submittedName>
</protein>
<evidence type="ECO:0000256" key="4">
    <source>
        <dbReference type="ARBA" id="ARBA00022832"/>
    </source>
</evidence>
<comment type="pathway">
    <text evidence="2">Lipid metabolism; fatty acid beta-oxidation.</text>
</comment>
<reference evidence="18" key="1">
    <citation type="journal article" date="2019" name="Int. J. Syst. Evol. Microbiol.">
        <title>The Global Catalogue of Microorganisms (GCM) 10K type strain sequencing project: providing services to taxonomists for standard genome sequencing and annotation.</title>
        <authorList>
            <consortium name="The Broad Institute Genomics Platform"/>
            <consortium name="The Broad Institute Genome Sequencing Center for Infectious Disease"/>
            <person name="Wu L."/>
            <person name="Ma J."/>
        </authorList>
    </citation>
    <scope>NUCLEOTIDE SEQUENCE [LARGE SCALE GENOMIC DNA]</scope>
    <source>
        <strain evidence="18">CCUG 60023</strain>
    </source>
</reference>
<name>A0ABW3FIB9_9HYPH</name>
<dbReference type="Gene3D" id="1.10.1040.50">
    <property type="match status" value="1"/>
</dbReference>
<dbReference type="SUPFAM" id="SSF51735">
    <property type="entry name" value="NAD(P)-binding Rossmann-fold domains"/>
    <property type="match status" value="1"/>
</dbReference>
<dbReference type="Pfam" id="PF00725">
    <property type="entry name" value="3HCDH"/>
    <property type="match status" value="2"/>
</dbReference>
<evidence type="ECO:0000256" key="6">
    <source>
        <dbReference type="ARBA" id="ARBA00023002"/>
    </source>
</evidence>
<dbReference type="Proteomes" id="UP001597101">
    <property type="component" value="Unassembled WGS sequence"/>
</dbReference>
<dbReference type="Pfam" id="PF02737">
    <property type="entry name" value="3HCDH_N"/>
    <property type="match status" value="1"/>
</dbReference>
<evidence type="ECO:0000313" key="18">
    <source>
        <dbReference type="Proteomes" id="UP001597101"/>
    </source>
</evidence>
<comment type="catalytic activity">
    <reaction evidence="13">
        <text>a (3S)-3-hydroxyacyl-CoA + NAD(+) = a 3-oxoacyl-CoA + NADH + H(+)</text>
        <dbReference type="Rhea" id="RHEA:22432"/>
        <dbReference type="ChEBI" id="CHEBI:15378"/>
        <dbReference type="ChEBI" id="CHEBI:57318"/>
        <dbReference type="ChEBI" id="CHEBI:57540"/>
        <dbReference type="ChEBI" id="CHEBI:57945"/>
        <dbReference type="ChEBI" id="CHEBI:90726"/>
        <dbReference type="EC" id="1.1.1.35"/>
    </reaction>
</comment>
<dbReference type="PANTHER" id="PTHR23309">
    <property type="entry name" value="3-HYDROXYACYL-COA DEHYROGENASE"/>
    <property type="match status" value="1"/>
</dbReference>
<keyword evidence="7" id="KW-0520">NAD</keyword>
<dbReference type="InterPro" id="IPR006108">
    <property type="entry name" value="3HC_DH_C"/>
</dbReference>
<feature type="domain" description="3-hydroxyacyl-CoA dehydrogenase NAD binding" evidence="16">
    <location>
        <begin position="295"/>
        <end position="471"/>
    </location>
</feature>
<evidence type="ECO:0000256" key="9">
    <source>
        <dbReference type="ARBA" id="ARBA00023140"/>
    </source>
</evidence>
<dbReference type="CDD" id="cd06558">
    <property type="entry name" value="crotonase-like"/>
    <property type="match status" value="1"/>
</dbReference>
<evidence type="ECO:0000259" key="16">
    <source>
        <dbReference type="Pfam" id="PF02737"/>
    </source>
</evidence>
<dbReference type="InterPro" id="IPR036291">
    <property type="entry name" value="NAD(P)-bd_dom_sf"/>
</dbReference>
<keyword evidence="18" id="KW-1185">Reference proteome</keyword>
<organism evidence="17 18">
    <name type="scientific">Pseudahrensia aquimaris</name>
    <dbReference type="NCBI Taxonomy" id="744461"/>
    <lineage>
        <taxon>Bacteria</taxon>
        <taxon>Pseudomonadati</taxon>
        <taxon>Pseudomonadota</taxon>
        <taxon>Alphaproteobacteria</taxon>
        <taxon>Hyphomicrobiales</taxon>
        <taxon>Ahrensiaceae</taxon>
        <taxon>Pseudahrensia</taxon>
    </lineage>
</organism>
<comment type="caution">
    <text evidence="17">The sequence shown here is derived from an EMBL/GenBank/DDBJ whole genome shotgun (WGS) entry which is preliminary data.</text>
</comment>
<accession>A0ABW3FIB9</accession>
<evidence type="ECO:0000256" key="8">
    <source>
        <dbReference type="ARBA" id="ARBA00023098"/>
    </source>
</evidence>
<evidence type="ECO:0000256" key="12">
    <source>
        <dbReference type="ARBA" id="ARBA00023268"/>
    </source>
</evidence>
<evidence type="ECO:0000256" key="14">
    <source>
        <dbReference type="RuleBase" id="RU003707"/>
    </source>
</evidence>
<evidence type="ECO:0000256" key="11">
    <source>
        <dbReference type="ARBA" id="ARBA00023239"/>
    </source>
</evidence>
<evidence type="ECO:0000313" key="17">
    <source>
        <dbReference type="EMBL" id="MFD0916107.1"/>
    </source>
</evidence>
<dbReference type="InterPro" id="IPR001753">
    <property type="entry name" value="Enoyl-CoA_hydra/iso"/>
</dbReference>
<comment type="subcellular location">
    <subcellularLocation>
        <location evidence="1">Peroxisome</location>
    </subcellularLocation>
</comment>
<dbReference type="Pfam" id="PF00378">
    <property type="entry name" value="ECH_1"/>
    <property type="match status" value="1"/>
</dbReference>
<keyword evidence="6" id="KW-0560">Oxidoreductase</keyword>
<gene>
    <name evidence="17" type="ORF">ACFQ14_06780</name>
</gene>
<dbReference type="SUPFAM" id="SSF52096">
    <property type="entry name" value="ClpP/crotonase"/>
    <property type="match status" value="1"/>
</dbReference>
<evidence type="ECO:0000256" key="2">
    <source>
        <dbReference type="ARBA" id="ARBA00005005"/>
    </source>
</evidence>
<dbReference type="RefSeq" id="WP_377211939.1">
    <property type="nucleotide sequence ID" value="NZ_JBHTJV010000003.1"/>
</dbReference>
<evidence type="ECO:0000256" key="3">
    <source>
        <dbReference type="ARBA" id="ARBA00008750"/>
    </source>
</evidence>
<evidence type="ECO:0000256" key="13">
    <source>
        <dbReference type="ARBA" id="ARBA00049556"/>
    </source>
</evidence>
<dbReference type="Gene3D" id="3.40.50.720">
    <property type="entry name" value="NAD(P)-binding Rossmann-like Domain"/>
    <property type="match status" value="1"/>
</dbReference>
<dbReference type="InterPro" id="IPR008927">
    <property type="entry name" value="6-PGluconate_DH-like_C_sf"/>
</dbReference>
<keyword evidence="10" id="KW-0413">Isomerase</keyword>
<evidence type="ECO:0000256" key="10">
    <source>
        <dbReference type="ARBA" id="ARBA00023235"/>
    </source>
</evidence>
<keyword evidence="11" id="KW-0456">Lyase</keyword>
<dbReference type="InterPro" id="IPR029045">
    <property type="entry name" value="ClpP/crotonase-like_dom_sf"/>
</dbReference>
<dbReference type="Gene3D" id="3.90.226.10">
    <property type="entry name" value="2-enoyl-CoA Hydratase, Chain A, domain 1"/>
    <property type="match status" value="1"/>
</dbReference>
<dbReference type="PROSITE" id="PS00166">
    <property type="entry name" value="ENOYL_COA_HYDRATASE"/>
    <property type="match status" value="1"/>
</dbReference>
<sequence>MTDSVSIEWRDKIAVIWIDNPPVNALSHHVRVGIVERVKEAVDAGAEAAVLAGRGGTFIAGADIREFGKPPMEPMLPEVCDILEATDMPLVAAIEGNTLGGGLETALGCHFQVADAKAKIGLPEVLLGLLPGAGGTQRAPRAIDDPAEALAMITSGKPVSGTKAFEIGLVDAVSQGNTVDDAVEFAKGVVGQDMTDRRLCNQTREMTPEIVAVFDEAMPKIIKQAKGAIAPVKAAECVKAAFELPFREGLAKERETFIELVQSDQSAALRHIFFAERAAAKAPKDVKGEPRTIKKVGVIGAGTMGGGISMTYIEAGFPVTLLEMSDEALDRGLTTIRKNWERGIRSGRVTAEQVEERMALYTRTTDFADLADCDLIIEAVFETMDIKKEVFGKLDKIAKPGAILATNTSYLDVDAIAAQTSRPQDVLGMHYFSPANIMKLLEIVRAEKTADDVLLTALDMAKKTRKQPVVAGVGHGFIGNRMLTPYIRQANLLVLEGATPEQVDKALTDFGWAMGVFAVSDLAGLDIGYKSRADQDLSDDERRVYTIADRLVEAGHLGQKSGSGFYSYDPETRARTPNPEALRIMEEVRREMGINTRTITDEEIIERTQFALANEGAHVLGEGVAQSAGDIDVVYNYGYGYPRWRGGPMKYAETVGLDKVAAKLTEWADGAGGVHWNPSDLLMEAAEQGDGFDGVKA</sequence>